<evidence type="ECO:0000313" key="4">
    <source>
        <dbReference type="Proteomes" id="UP000070463"/>
    </source>
</evidence>
<name>A0A133US57_9EURY</name>
<dbReference type="PANTHER" id="PTHR34075">
    <property type="entry name" value="BLR3430 PROTEIN"/>
    <property type="match status" value="1"/>
</dbReference>
<dbReference type="SUPFAM" id="SSF50249">
    <property type="entry name" value="Nucleic acid-binding proteins"/>
    <property type="match status" value="1"/>
</dbReference>
<keyword evidence="4" id="KW-1185">Reference proteome</keyword>
<dbReference type="InterPro" id="IPR022002">
    <property type="entry name" value="ChsH2_Znr"/>
</dbReference>
<dbReference type="InterPro" id="IPR012340">
    <property type="entry name" value="NA-bd_OB-fold"/>
</dbReference>
<sequence>MSFEDFGKVSFVSETKVEGFVENLKKGRIMATRCEDCGELHFPPKMDCSNCLSSDVHWEELNGKAKLLSYTKVNFGLPDFKDDVPYVLAVAKCEEGVNVLSHLEGVDESEVEIGMDLVLEPKELPDDRITYRFKKA</sequence>
<dbReference type="Pfam" id="PF12172">
    <property type="entry name" value="zf-ChsH2"/>
    <property type="match status" value="1"/>
</dbReference>
<dbReference type="Proteomes" id="UP000070463">
    <property type="component" value="Unassembled WGS sequence"/>
</dbReference>
<organism evidence="3 4">
    <name type="scientific">candidate division MSBL1 archaeon SCGC-AAA259I09</name>
    <dbReference type="NCBI Taxonomy" id="1698267"/>
    <lineage>
        <taxon>Archaea</taxon>
        <taxon>Methanobacteriati</taxon>
        <taxon>Methanobacteriota</taxon>
        <taxon>candidate division MSBL1</taxon>
    </lineage>
</organism>
<proteinExistence type="predicted"/>
<gene>
    <name evidence="3" type="ORF">AKJ37_03935</name>
</gene>
<dbReference type="PANTHER" id="PTHR34075:SF5">
    <property type="entry name" value="BLR3430 PROTEIN"/>
    <property type="match status" value="1"/>
</dbReference>
<feature type="domain" description="ChsH2 C-terminal OB-fold" evidence="1">
    <location>
        <begin position="58"/>
        <end position="116"/>
    </location>
</feature>
<evidence type="ECO:0008006" key="5">
    <source>
        <dbReference type="Google" id="ProtNLM"/>
    </source>
</evidence>
<feature type="domain" description="ChsH2 rubredoxin-like zinc ribbon" evidence="2">
    <location>
        <begin position="24"/>
        <end position="56"/>
    </location>
</feature>
<evidence type="ECO:0000313" key="3">
    <source>
        <dbReference type="EMBL" id="KXA97023.1"/>
    </source>
</evidence>
<comment type="caution">
    <text evidence="3">The sequence shown here is derived from an EMBL/GenBank/DDBJ whole genome shotgun (WGS) entry which is preliminary data.</text>
</comment>
<dbReference type="AlphaFoldDB" id="A0A133US57"/>
<protein>
    <recommendedName>
        <fullName evidence="5">DNA-binding protein</fullName>
    </recommendedName>
</protein>
<dbReference type="InterPro" id="IPR002878">
    <property type="entry name" value="ChsH2_C"/>
</dbReference>
<dbReference type="InterPro" id="IPR052513">
    <property type="entry name" value="Thioester_dehydratase-like"/>
</dbReference>
<dbReference type="Gene3D" id="6.10.30.10">
    <property type="match status" value="1"/>
</dbReference>
<evidence type="ECO:0000259" key="1">
    <source>
        <dbReference type="Pfam" id="PF01796"/>
    </source>
</evidence>
<dbReference type="Pfam" id="PF01796">
    <property type="entry name" value="OB_ChsH2_C"/>
    <property type="match status" value="1"/>
</dbReference>
<accession>A0A133US57</accession>
<evidence type="ECO:0000259" key="2">
    <source>
        <dbReference type="Pfam" id="PF12172"/>
    </source>
</evidence>
<reference evidence="3 4" key="1">
    <citation type="journal article" date="2016" name="Sci. Rep.">
        <title>Metabolic traits of an uncultured archaeal lineage -MSBL1- from brine pools of the Red Sea.</title>
        <authorList>
            <person name="Mwirichia R."/>
            <person name="Alam I."/>
            <person name="Rashid M."/>
            <person name="Vinu M."/>
            <person name="Ba-Alawi W."/>
            <person name="Anthony Kamau A."/>
            <person name="Kamanda Ngugi D."/>
            <person name="Goker M."/>
            <person name="Klenk H.P."/>
            <person name="Bajic V."/>
            <person name="Stingl U."/>
        </authorList>
    </citation>
    <scope>NUCLEOTIDE SEQUENCE [LARGE SCALE GENOMIC DNA]</scope>
    <source>
        <strain evidence="3">SCGC-AAA259I09</strain>
    </source>
</reference>
<dbReference type="EMBL" id="LHXR01000048">
    <property type="protein sequence ID" value="KXA97023.1"/>
    <property type="molecule type" value="Genomic_DNA"/>
</dbReference>